<sequence length="117" mass="13006">MRSFLFVSTIIYVVHVSVILSHDPLRNVAYSKTVVLSSRYHPSLYPGSKAVNGLMSDLVHTADEKSPWLRIDLGATYLIHEIEVFARSDCCEDQLHDLDVNVGDTIICVVTSQGTLT</sequence>
<protein>
    <recommendedName>
        <fullName evidence="4">Fucolectin tachylectin-4 pentraxin-1 domain-containing protein</fullName>
    </recommendedName>
</protein>
<feature type="signal peptide" evidence="1">
    <location>
        <begin position="1"/>
        <end position="21"/>
    </location>
</feature>
<organism evidence="2 3">
    <name type="scientific">Magallana gigas</name>
    <name type="common">Pacific oyster</name>
    <name type="synonym">Crassostrea gigas</name>
    <dbReference type="NCBI Taxonomy" id="29159"/>
    <lineage>
        <taxon>Eukaryota</taxon>
        <taxon>Metazoa</taxon>
        <taxon>Spiralia</taxon>
        <taxon>Lophotrochozoa</taxon>
        <taxon>Mollusca</taxon>
        <taxon>Bivalvia</taxon>
        <taxon>Autobranchia</taxon>
        <taxon>Pteriomorphia</taxon>
        <taxon>Ostreida</taxon>
        <taxon>Ostreoidea</taxon>
        <taxon>Ostreidae</taxon>
        <taxon>Magallana</taxon>
    </lineage>
</organism>
<accession>A0A8W8M1T8</accession>
<evidence type="ECO:0000313" key="3">
    <source>
        <dbReference type="Proteomes" id="UP000005408"/>
    </source>
</evidence>
<dbReference type="InterPro" id="IPR008979">
    <property type="entry name" value="Galactose-bd-like_sf"/>
</dbReference>
<dbReference type="AlphaFoldDB" id="A0A8W8M1T8"/>
<dbReference type="SUPFAM" id="SSF49785">
    <property type="entry name" value="Galactose-binding domain-like"/>
    <property type="match status" value="1"/>
</dbReference>
<name>A0A8W8M1T8_MAGGI</name>
<proteinExistence type="predicted"/>
<evidence type="ECO:0008006" key="4">
    <source>
        <dbReference type="Google" id="ProtNLM"/>
    </source>
</evidence>
<dbReference type="InterPro" id="IPR051941">
    <property type="entry name" value="BG_Antigen-Binding_Lectin"/>
</dbReference>
<dbReference type="PANTHER" id="PTHR45713">
    <property type="entry name" value="FTP DOMAIN-CONTAINING PROTEIN"/>
    <property type="match status" value="1"/>
</dbReference>
<reference evidence="2" key="1">
    <citation type="submission" date="2022-08" db="UniProtKB">
        <authorList>
            <consortium name="EnsemblMetazoa"/>
        </authorList>
    </citation>
    <scope>IDENTIFICATION</scope>
    <source>
        <strain evidence="2">05x7-T-G4-1.051#20</strain>
    </source>
</reference>
<feature type="chain" id="PRO_5036495754" description="Fucolectin tachylectin-4 pentraxin-1 domain-containing protein" evidence="1">
    <location>
        <begin position="22"/>
        <end position="117"/>
    </location>
</feature>
<dbReference type="Gene3D" id="2.60.120.260">
    <property type="entry name" value="Galactose-binding domain-like"/>
    <property type="match status" value="1"/>
</dbReference>
<dbReference type="Pfam" id="PF22633">
    <property type="entry name" value="F5_F8_type_C_2"/>
    <property type="match status" value="1"/>
</dbReference>
<keyword evidence="1" id="KW-0732">Signal</keyword>
<dbReference type="Proteomes" id="UP000005408">
    <property type="component" value="Unassembled WGS sequence"/>
</dbReference>
<evidence type="ECO:0000313" key="2">
    <source>
        <dbReference type="EnsemblMetazoa" id="G30592.1:cds"/>
    </source>
</evidence>
<dbReference type="EnsemblMetazoa" id="G30592.1">
    <property type="protein sequence ID" value="G30592.1:cds"/>
    <property type="gene ID" value="G30592"/>
</dbReference>
<dbReference type="PANTHER" id="PTHR45713:SF6">
    <property type="entry name" value="F5_8 TYPE C DOMAIN-CONTAINING PROTEIN"/>
    <property type="match status" value="1"/>
</dbReference>
<evidence type="ECO:0000256" key="1">
    <source>
        <dbReference type="SAM" id="SignalP"/>
    </source>
</evidence>
<keyword evidence="3" id="KW-1185">Reference proteome</keyword>